<evidence type="ECO:0000256" key="4">
    <source>
        <dbReference type="ARBA" id="ARBA00022989"/>
    </source>
</evidence>
<evidence type="ECO:0000259" key="11">
    <source>
        <dbReference type="PROSITE" id="PS50835"/>
    </source>
</evidence>
<evidence type="ECO:0000313" key="13">
    <source>
        <dbReference type="Proteomes" id="UP001295444"/>
    </source>
</evidence>
<feature type="transmembrane region" description="Helical" evidence="9">
    <location>
        <begin position="296"/>
        <end position="319"/>
    </location>
</feature>
<dbReference type="PANTHER" id="PTHR16675">
    <property type="entry name" value="MHC CLASS I-RELATED"/>
    <property type="match status" value="1"/>
</dbReference>
<dbReference type="InterPro" id="IPR013783">
    <property type="entry name" value="Ig-like_fold"/>
</dbReference>
<evidence type="ECO:0000256" key="10">
    <source>
        <dbReference type="SAM" id="SignalP"/>
    </source>
</evidence>
<dbReference type="SUPFAM" id="SSF54452">
    <property type="entry name" value="MHC antigen-recognition domain"/>
    <property type="match status" value="1"/>
</dbReference>
<feature type="domain" description="Ig-like" evidence="11">
    <location>
        <begin position="200"/>
        <end position="278"/>
    </location>
</feature>
<dbReference type="SMART" id="SM00407">
    <property type="entry name" value="IGc1"/>
    <property type="match status" value="1"/>
</dbReference>
<keyword evidence="5 9" id="KW-0472">Membrane</keyword>
<reference evidence="12" key="1">
    <citation type="submission" date="2022-03" db="EMBL/GenBank/DDBJ databases">
        <authorList>
            <person name="Alioto T."/>
            <person name="Alioto T."/>
            <person name="Gomez Garrido J."/>
        </authorList>
    </citation>
    <scope>NUCLEOTIDE SEQUENCE</scope>
</reference>
<evidence type="ECO:0000256" key="5">
    <source>
        <dbReference type="ARBA" id="ARBA00023136"/>
    </source>
</evidence>
<name>A0AAD1SZ23_PELCU</name>
<organism evidence="12 13">
    <name type="scientific">Pelobates cultripes</name>
    <name type="common">Western spadefoot toad</name>
    <dbReference type="NCBI Taxonomy" id="61616"/>
    <lineage>
        <taxon>Eukaryota</taxon>
        <taxon>Metazoa</taxon>
        <taxon>Chordata</taxon>
        <taxon>Craniata</taxon>
        <taxon>Vertebrata</taxon>
        <taxon>Euteleostomi</taxon>
        <taxon>Amphibia</taxon>
        <taxon>Batrachia</taxon>
        <taxon>Anura</taxon>
        <taxon>Pelobatoidea</taxon>
        <taxon>Pelobatidae</taxon>
        <taxon>Pelobates</taxon>
    </lineage>
</organism>
<dbReference type="Proteomes" id="UP001295444">
    <property type="component" value="Chromosome 09"/>
</dbReference>
<dbReference type="GO" id="GO:0009897">
    <property type="term" value="C:external side of plasma membrane"/>
    <property type="evidence" value="ECO:0007669"/>
    <property type="project" value="TreeGrafter"/>
</dbReference>
<keyword evidence="7" id="KW-0325">Glycoprotein</keyword>
<dbReference type="InterPro" id="IPR050208">
    <property type="entry name" value="MHC_class-I_related"/>
</dbReference>
<proteinExistence type="inferred from homology"/>
<evidence type="ECO:0000256" key="2">
    <source>
        <dbReference type="ARBA" id="ARBA00022692"/>
    </source>
</evidence>
<evidence type="ECO:0000256" key="3">
    <source>
        <dbReference type="ARBA" id="ARBA00022729"/>
    </source>
</evidence>
<keyword evidence="6" id="KW-1015">Disulfide bond</keyword>
<dbReference type="SUPFAM" id="SSF48726">
    <property type="entry name" value="Immunoglobulin"/>
    <property type="match status" value="1"/>
</dbReference>
<dbReference type="PANTHER" id="PTHR16675:SF286">
    <property type="entry name" value="MHC CLASS I ANTIGEN"/>
    <property type="match status" value="1"/>
</dbReference>
<dbReference type="InterPro" id="IPR001039">
    <property type="entry name" value="MHC_I_a_a1/a2"/>
</dbReference>
<dbReference type="InterPro" id="IPR011162">
    <property type="entry name" value="MHC_I/II-like_Ag-recog"/>
</dbReference>
<evidence type="ECO:0000313" key="12">
    <source>
        <dbReference type="EMBL" id="CAH2314429.1"/>
    </source>
</evidence>
<evidence type="ECO:0000256" key="6">
    <source>
        <dbReference type="ARBA" id="ARBA00023157"/>
    </source>
</evidence>
<keyword evidence="13" id="KW-1185">Reference proteome</keyword>
<feature type="chain" id="PRO_5042287385" evidence="10">
    <location>
        <begin position="19"/>
        <end position="345"/>
    </location>
</feature>
<protein>
    <submittedName>
        <fullName evidence="12">MHC class Ia alpha antigen</fullName>
    </submittedName>
</protein>
<keyword evidence="3 10" id="KW-0732">Signal</keyword>
<dbReference type="InterPro" id="IPR003597">
    <property type="entry name" value="Ig_C1-set"/>
</dbReference>
<evidence type="ECO:0000256" key="8">
    <source>
        <dbReference type="RuleBase" id="RU004439"/>
    </source>
</evidence>
<keyword evidence="2 9" id="KW-0812">Transmembrane</keyword>
<accession>A0AAD1SZ23</accession>
<dbReference type="InterPro" id="IPR037055">
    <property type="entry name" value="MHC_I-like_Ag-recog_sf"/>
</dbReference>
<dbReference type="InterPro" id="IPR011161">
    <property type="entry name" value="MHC_I-like_Ag-recog"/>
</dbReference>
<dbReference type="Pfam" id="PF07654">
    <property type="entry name" value="C1-set"/>
    <property type="match status" value="1"/>
</dbReference>
<dbReference type="FunFam" id="2.60.40.10:FF:000204">
    <property type="entry name" value="Major histocompatibility complex, class I-related protein"/>
    <property type="match status" value="1"/>
</dbReference>
<evidence type="ECO:0000256" key="7">
    <source>
        <dbReference type="ARBA" id="ARBA00023180"/>
    </source>
</evidence>
<dbReference type="InterPro" id="IPR007110">
    <property type="entry name" value="Ig-like_dom"/>
</dbReference>
<dbReference type="EMBL" id="OW240920">
    <property type="protein sequence ID" value="CAH2314429.1"/>
    <property type="molecule type" value="Genomic_DNA"/>
</dbReference>
<dbReference type="Pfam" id="PF00129">
    <property type="entry name" value="MHC_I"/>
    <property type="match status" value="1"/>
</dbReference>
<evidence type="ECO:0000256" key="9">
    <source>
        <dbReference type="SAM" id="Phobius"/>
    </source>
</evidence>
<gene>
    <name evidence="12" type="ORF">PECUL_23A043818</name>
</gene>
<keyword evidence="4 9" id="KW-1133">Transmembrane helix</keyword>
<dbReference type="InterPro" id="IPR003006">
    <property type="entry name" value="Ig/MHC_CS"/>
</dbReference>
<dbReference type="Gene3D" id="3.30.500.10">
    <property type="entry name" value="MHC class I-like antigen recognition-like"/>
    <property type="match status" value="1"/>
</dbReference>
<dbReference type="PROSITE" id="PS00290">
    <property type="entry name" value="IG_MHC"/>
    <property type="match status" value="1"/>
</dbReference>
<comment type="subcellular location">
    <subcellularLocation>
        <location evidence="1">Membrane</location>
        <topology evidence="1">Single-pass membrane protein</topology>
    </subcellularLocation>
</comment>
<dbReference type="PROSITE" id="PS50835">
    <property type="entry name" value="IG_LIKE"/>
    <property type="match status" value="1"/>
</dbReference>
<dbReference type="Gene3D" id="2.60.40.10">
    <property type="entry name" value="Immunoglobulins"/>
    <property type="match status" value="1"/>
</dbReference>
<evidence type="ECO:0000256" key="1">
    <source>
        <dbReference type="ARBA" id="ARBA00004167"/>
    </source>
</evidence>
<dbReference type="AlphaFoldDB" id="A0AAD1SZ23"/>
<dbReference type="GO" id="GO:0005615">
    <property type="term" value="C:extracellular space"/>
    <property type="evidence" value="ECO:0007669"/>
    <property type="project" value="TreeGrafter"/>
</dbReference>
<dbReference type="PRINTS" id="PR01638">
    <property type="entry name" value="MHCCLASSI"/>
</dbReference>
<comment type="similarity">
    <text evidence="8">Belongs to the MHC class I family.</text>
</comment>
<feature type="signal peptide" evidence="10">
    <location>
        <begin position="1"/>
        <end position="18"/>
    </location>
</feature>
<dbReference type="GO" id="GO:0006955">
    <property type="term" value="P:immune response"/>
    <property type="evidence" value="ECO:0007669"/>
    <property type="project" value="TreeGrafter"/>
</dbReference>
<dbReference type="FunFam" id="3.30.500.10:FF:000001">
    <property type="entry name" value="H-2 class I histocompatibility antigen, alpha chain"/>
    <property type="match status" value="1"/>
</dbReference>
<dbReference type="InterPro" id="IPR036179">
    <property type="entry name" value="Ig-like_dom_sf"/>
</dbReference>
<sequence>MTGPLLLLLTVGVSGVYCGHSLQYYYTGVSAPGYGLPEFSAVGYVDGIQIVNYNSDSGRAVPVAQWMNREGQEYWDGQTLTAKGAEPVYKHNVRTAMQRFNQTGGYHSYQVMSGCELRDDGSIGGYEQHAYDGMDFLALDTKHWIFYPIAAQSVISTQRWNSPEVREGERAKKFLENECIEWLKRYIQHGKEELDRRVPPEVKVSDLKSYGVSKLHCHVYGFYPRAVDVNWERNGIEIPSDEAKQILPNTDGTYQIRATVEVQPVKGESYACHVDHSSLKEPLIVKWEPKTDNGNIGVIAGCVVGALIVLVVGVGIFLWKKTSSENKTNYALAADKDVSTASSTA</sequence>